<protein>
    <submittedName>
        <fullName evidence="1">Uncharacterized protein</fullName>
    </submittedName>
</protein>
<gene>
    <name evidence="1" type="ORF">SAMN04488004_12716</name>
</gene>
<dbReference type="AlphaFoldDB" id="A0A1I4IM91"/>
<proteinExistence type="predicted"/>
<keyword evidence="2" id="KW-1185">Reference proteome</keyword>
<evidence type="ECO:0000313" key="1">
    <source>
        <dbReference type="EMBL" id="SFL54886.1"/>
    </source>
</evidence>
<sequence>MHHPLTGDSFLLMLDELKDDEVLRRMADSCPVLNSELF</sequence>
<reference evidence="1 2" key="1">
    <citation type="submission" date="2016-10" db="EMBL/GenBank/DDBJ databases">
        <authorList>
            <person name="de Groot N.N."/>
        </authorList>
    </citation>
    <scope>NUCLEOTIDE SEQUENCE [LARGE SCALE GENOMIC DNA]</scope>
    <source>
        <strain evidence="1 2">DSM 16199</strain>
    </source>
</reference>
<dbReference type="Proteomes" id="UP000199550">
    <property type="component" value="Unassembled WGS sequence"/>
</dbReference>
<dbReference type="EMBL" id="FOTF01000027">
    <property type="protein sequence ID" value="SFL54886.1"/>
    <property type="molecule type" value="Genomic_DNA"/>
</dbReference>
<evidence type="ECO:0000313" key="2">
    <source>
        <dbReference type="Proteomes" id="UP000199550"/>
    </source>
</evidence>
<name>A0A1I4IM91_9RHOB</name>
<accession>A0A1I4IM91</accession>
<organism evidence="1 2">
    <name type="scientific">Loktanella salsilacus</name>
    <dbReference type="NCBI Taxonomy" id="195913"/>
    <lineage>
        <taxon>Bacteria</taxon>
        <taxon>Pseudomonadati</taxon>
        <taxon>Pseudomonadota</taxon>
        <taxon>Alphaproteobacteria</taxon>
        <taxon>Rhodobacterales</taxon>
        <taxon>Roseobacteraceae</taxon>
        <taxon>Loktanella</taxon>
    </lineage>
</organism>
<dbReference type="STRING" id="195913.SAMN04488004_12716"/>